<keyword evidence="2" id="KW-1185">Reference proteome</keyword>
<protein>
    <submittedName>
        <fullName evidence="1">Uncharacterized protein</fullName>
    </submittedName>
</protein>
<proteinExistence type="predicted"/>
<dbReference type="InParanoid" id="A0A0D2JP20"/>
<comment type="caution">
    <text evidence="1">The sequence shown here is derived from an EMBL/GenBank/DDBJ whole genome shotgun (WGS) entry which is preliminary data.</text>
</comment>
<name>A0A0D2JP20_9BACT</name>
<dbReference type="Proteomes" id="UP000032233">
    <property type="component" value="Unassembled WGS sequence"/>
</dbReference>
<gene>
    <name evidence="1" type="ORF">X474_25740</name>
</gene>
<reference evidence="1 2" key="1">
    <citation type="submission" date="2013-11" db="EMBL/GenBank/DDBJ databases">
        <title>Metagenomic analysis of a methanogenic consortium involved in long chain n-alkane degradation.</title>
        <authorList>
            <person name="Davidova I.A."/>
            <person name="Callaghan A.V."/>
            <person name="Wawrik B."/>
            <person name="Pruitt S."/>
            <person name="Marks C."/>
            <person name="Duncan K.E."/>
            <person name="Suflita J.M."/>
        </authorList>
    </citation>
    <scope>NUCLEOTIDE SEQUENCE [LARGE SCALE GENOMIC DNA]</scope>
    <source>
        <strain evidence="1 2">SPR</strain>
    </source>
</reference>
<dbReference type="EMBL" id="AZAC01000067">
    <property type="protein sequence ID" value="KIX11240.1"/>
    <property type="molecule type" value="Genomic_DNA"/>
</dbReference>
<sequence>MTVEMVNAKTFLSGLSPEIKKEVQPGFDQLLQSVMKTQDLTSIEESGNNESLSSVLEPVLGTLTSPLPLVGQVEQEDAEFLADTDSEVMEQLSLPLGAPLEGEGALETEPEDLLSLFEEFRQSGEFDPQRVMDYLGVRSILTWTSNNDMA</sequence>
<accession>A0A0D2JP20</accession>
<dbReference type="RefSeq" id="WP_044352362.1">
    <property type="nucleotide sequence ID" value="NZ_AZAC01000067.1"/>
</dbReference>
<dbReference type="AlphaFoldDB" id="A0A0D2JP20"/>
<evidence type="ECO:0000313" key="2">
    <source>
        <dbReference type="Proteomes" id="UP000032233"/>
    </source>
</evidence>
<organism evidence="1 2">
    <name type="scientific">Dethiosulfatarculus sandiegensis</name>
    <dbReference type="NCBI Taxonomy" id="1429043"/>
    <lineage>
        <taxon>Bacteria</taxon>
        <taxon>Pseudomonadati</taxon>
        <taxon>Thermodesulfobacteriota</taxon>
        <taxon>Desulfarculia</taxon>
        <taxon>Desulfarculales</taxon>
        <taxon>Desulfarculaceae</taxon>
        <taxon>Dethiosulfatarculus</taxon>
    </lineage>
</organism>
<evidence type="ECO:0000313" key="1">
    <source>
        <dbReference type="EMBL" id="KIX11240.1"/>
    </source>
</evidence>